<sequence>MLKNLICIISLGILVSGCSSESRMAFQTIRDAMTTPSDVTISPAQLYKLPYAASYARLGDNARALIILASAKGDERLWVTKEKEALVTRHGRIIRTDDLKKANFSLHFTSADPLAGGLKGIAEHPKAEGFVDFMPGYHYGLPFKAQYKVVGQQTISIAGVQKQLTQVDESYSVPTLDFHTVNHYWLDSHGLVWQSRQQYIPKLPAIHLTLLKAYRQDLK</sequence>
<organism evidence="1 2">
    <name type="scientific">Celerinatantimonas diazotrophica</name>
    <dbReference type="NCBI Taxonomy" id="412034"/>
    <lineage>
        <taxon>Bacteria</taxon>
        <taxon>Pseudomonadati</taxon>
        <taxon>Pseudomonadota</taxon>
        <taxon>Gammaproteobacteria</taxon>
        <taxon>Celerinatantimonadaceae</taxon>
        <taxon>Celerinatantimonas</taxon>
    </lineage>
</organism>
<dbReference type="PROSITE" id="PS51257">
    <property type="entry name" value="PROKAR_LIPOPROTEIN"/>
    <property type="match status" value="1"/>
</dbReference>
<name>A0A4R1K545_9GAMM</name>
<dbReference type="InterPro" id="IPR021308">
    <property type="entry name" value="GfcB"/>
</dbReference>
<protein>
    <submittedName>
        <fullName evidence="1">Group 4 capsule polysaccharide lipoprotein GfcB/YjbF</fullName>
    </submittedName>
</protein>
<dbReference type="Gene3D" id="2.40.360.10">
    <property type="entry name" value="YmcC-like"/>
    <property type="match status" value="1"/>
</dbReference>
<keyword evidence="1" id="KW-0449">Lipoprotein</keyword>
<keyword evidence="2" id="KW-1185">Reference proteome</keyword>
<dbReference type="OrthoDB" id="5591889at2"/>
<dbReference type="EMBL" id="SMGD01000011">
    <property type="protein sequence ID" value="TCK59067.1"/>
    <property type="molecule type" value="Genomic_DNA"/>
</dbReference>
<evidence type="ECO:0000313" key="1">
    <source>
        <dbReference type="EMBL" id="TCK59067.1"/>
    </source>
</evidence>
<dbReference type="Pfam" id="PF11102">
    <property type="entry name" value="YjbF"/>
    <property type="match status" value="1"/>
</dbReference>
<dbReference type="AlphaFoldDB" id="A0A4R1K545"/>
<proteinExistence type="predicted"/>
<gene>
    <name evidence="1" type="ORF">EV690_1231</name>
</gene>
<accession>A0A4R1K545</accession>
<comment type="caution">
    <text evidence="1">The sequence shown here is derived from an EMBL/GenBank/DDBJ whole genome shotgun (WGS) entry which is preliminary data.</text>
</comment>
<reference evidence="1 2" key="1">
    <citation type="submission" date="2019-03" db="EMBL/GenBank/DDBJ databases">
        <title>Genomic Encyclopedia of Type Strains, Phase IV (KMG-IV): sequencing the most valuable type-strain genomes for metagenomic binning, comparative biology and taxonomic classification.</title>
        <authorList>
            <person name="Goeker M."/>
        </authorList>
    </citation>
    <scope>NUCLEOTIDE SEQUENCE [LARGE SCALE GENOMIC DNA]</scope>
    <source>
        <strain evidence="1 2">DSM 18577</strain>
    </source>
</reference>
<dbReference type="SUPFAM" id="SSF159270">
    <property type="entry name" value="YmcC-like"/>
    <property type="match status" value="1"/>
</dbReference>
<dbReference type="InterPro" id="IPR023373">
    <property type="entry name" value="YmcC_sf"/>
</dbReference>
<dbReference type="Proteomes" id="UP000295565">
    <property type="component" value="Unassembled WGS sequence"/>
</dbReference>
<evidence type="ECO:0000313" key="2">
    <source>
        <dbReference type="Proteomes" id="UP000295565"/>
    </source>
</evidence>